<dbReference type="Proteomes" id="UP000030960">
    <property type="component" value="Unassembled WGS sequence"/>
</dbReference>
<keyword evidence="2" id="KW-1185">Reference proteome</keyword>
<reference evidence="1 2" key="1">
    <citation type="submission" date="2014-10" db="EMBL/GenBank/DDBJ databases">
        <title>Genome sequence of Ponticoccus sp. strain UMTAT08 isolated from clonal culture of toxic dinoflagellate Alexandrium tamiyavanichii.</title>
        <authorList>
            <person name="Gan H.Y."/>
            <person name="Muhd D.-D."/>
            <person name="Mohd Noor M.E."/>
            <person name="Yeong Y.S."/>
            <person name="Usup G."/>
        </authorList>
    </citation>
    <scope>NUCLEOTIDE SEQUENCE [LARGE SCALE GENOMIC DNA]</scope>
    <source>
        <strain evidence="1 2">UMTAT08</strain>
    </source>
</reference>
<dbReference type="AlphaFoldDB" id="A0A0B3SI75"/>
<proteinExistence type="predicted"/>
<sequence>MIDVTPWDNRAGLIVLSQLDPADWREAQLARGGGMDHLDVFADWRLVQANALLSVILRDTSRGGEPFAVLCLAPTGHRGIAQAALLARSHKRFRRCLVAAAGRIRDDMPEFCREWGIRRVEARCWAGHPRAPRFLAACGFLPEVRMAGFGGDDPAEFVQFAWVEKEAEHVHHTQGS</sequence>
<evidence type="ECO:0000313" key="1">
    <source>
        <dbReference type="EMBL" id="KHQ50289.1"/>
    </source>
</evidence>
<accession>A0A0B3SI75</accession>
<organism evidence="1 2">
    <name type="scientific">Mameliella alba</name>
    <dbReference type="NCBI Taxonomy" id="561184"/>
    <lineage>
        <taxon>Bacteria</taxon>
        <taxon>Pseudomonadati</taxon>
        <taxon>Pseudomonadota</taxon>
        <taxon>Alphaproteobacteria</taxon>
        <taxon>Rhodobacterales</taxon>
        <taxon>Roseobacteraceae</taxon>
        <taxon>Mameliella</taxon>
    </lineage>
</organism>
<protein>
    <recommendedName>
        <fullName evidence="3">N-acetyltransferase domain-containing protein</fullName>
    </recommendedName>
</protein>
<dbReference type="InterPro" id="IPR016181">
    <property type="entry name" value="Acyl_CoA_acyltransferase"/>
</dbReference>
<comment type="caution">
    <text evidence="1">The sequence shown here is derived from an EMBL/GenBank/DDBJ whole genome shotgun (WGS) entry which is preliminary data.</text>
</comment>
<gene>
    <name evidence="1" type="ORF">OA50_05137</name>
</gene>
<dbReference type="EMBL" id="JSUQ01000028">
    <property type="protein sequence ID" value="KHQ50289.1"/>
    <property type="molecule type" value="Genomic_DNA"/>
</dbReference>
<evidence type="ECO:0008006" key="3">
    <source>
        <dbReference type="Google" id="ProtNLM"/>
    </source>
</evidence>
<dbReference type="STRING" id="561184.SAMN05216376_111133"/>
<name>A0A0B3SI75_9RHOB</name>
<dbReference type="SUPFAM" id="SSF55729">
    <property type="entry name" value="Acyl-CoA N-acyltransferases (Nat)"/>
    <property type="match status" value="1"/>
</dbReference>
<dbReference type="OrthoDB" id="7875810at2"/>
<dbReference type="RefSeq" id="WP_043146378.1">
    <property type="nucleotide sequence ID" value="NZ_JSUQ01000028.1"/>
</dbReference>
<evidence type="ECO:0000313" key="2">
    <source>
        <dbReference type="Proteomes" id="UP000030960"/>
    </source>
</evidence>